<dbReference type="EMBL" id="QNRH01000013">
    <property type="protein sequence ID" value="RBO90490.1"/>
    <property type="molecule type" value="Genomic_DNA"/>
</dbReference>
<organism evidence="1 2">
    <name type="scientific">Pseudochrobactrum asaccharolyticum</name>
    <dbReference type="NCBI Taxonomy" id="354351"/>
    <lineage>
        <taxon>Bacteria</taxon>
        <taxon>Pseudomonadati</taxon>
        <taxon>Pseudomonadota</taxon>
        <taxon>Alphaproteobacteria</taxon>
        <taxon>Hyphomicrobiales</taxon>
        <taxon>Brucellaceae</taxon>
        <taxon>Pseudochrobactrum</taxon>
    </lineage>
</organism>
<evidence type="ECO:0000313" key="1">
    <source>
        <dbReference type="EMBL" id="RBO90490.1"/>
    </source>
</evidence>
<name>A0A366DK89_9HYPH</name>
<gene>
    <name evidence="1" type="ORF">DFR47_11351</name>
</gene>
<comment type="caution">
    <text evidence="1">The sequence shown here is derived from an EMBL/GenBank/DDBJ whole genome shotgun (WGS) entry which is preliminary data.</text>
</comment>
<dbReference type="RefSeq" id="WP_113946242.1">
    <property type="nucleotide sequence ID" value="NZ_JBHEEG010000005.1"/>
</dbReference>
<keyword evidence="2" id="KW-1185">Reference proteome</keyword>
<sequence length="130" mass="14522">MTSVKEKLNEAILSLRSASAAIVSLRERYPDADIGTFVDDIHPQLLTVIEGCAEKENTTHDYPDGRSYKVTAIFTEEVFARSEEEAMSLHLKLLTAWAAAGTLEGNPMHDTEWSETPEDQCYISFKEVTP</sequence>
<dbReference type="AlphaFoldDB" id="A0A366DK89"/>
<dbReference type="Proteomes" id="UP000252893">
    <property type="component" value="Unassembled WGS sequence"/>
</dbReference>
<proteinExistence type="predicted"/>
<protein>
    <submittedName>
        <fullName evidence="1">Uncharacterized protein</fullName>
    </submittedName>
</protein>
<reference evidence="1 2" key="1">
    <citation type="submission" date="2018-06" db="EMBL/GenBank/DDBJ databases">
        <title>Genomic Encyclopedia of Type Strains, Phase IV (KMG-IV): sequencing the most valuable type-strain genomes for metagenomic binning, comparative biology and taxonomic classification.</title>
        <authorList>
            <person name="Goeker M."/>
        </authorList>
    </citation>
    <scope>NUCLEOTIDE SEQUENCE [LARGE SCALE GENOMIC DNA]</scope>
    <source>
        <strain evidence="1 2">DSM 25619</strain>
    </source>
</reference>
<accession>A0A366DK89</accession>
<evidence type="ECO:0000313" key="2">
    <source>
        <dbReference type="Proteomes" id="UP000252893"/>
    </source>
</evidence>